<proteinExistence type="predicted"/>
<gene>
    <name evidence="1" type="ORF">SHM_04610</name>
</gene>
<evidence type="ECO:0000313" key="2">
    <source>
        <dbReference type="Proteomes" id="UP001163387"/>
    </source>
</evidence>
<keyword evidence="2" id="KW-1185">Reference proteome</keyword>
<reference evidence="1 2" key="1">
    <citation type="journal article" date="2022" name="Front. Microbiol.">
        <title>Male-killing mechanisms vary between Spiroplasma species.</title>
        <authorList>
            <person name="Arai H."/>
            <person name="Inoue M."/>
            <person name="Kageyama D."/>
        </authorList>
    </citation>
    <scope>NUCLEOTIDE SEQUENCE [LARGE SCALE GENOMIC DNA]</scope>
    <source>
        <strain evidence="2">sHm</strain>
    </source>
</reference>
<protein>
    <submittedName>
        <fullName evidence="1">Uncharacterized protein</fullName>
    </submittedName>
</protein>
<accession>A0ABM8BSH7</accession>
<dbReference type="EMBL" id="AP026933">
    <property type="protein sequence ID" value="BDT02815.1"/>
    <property type="molecule type" value="Genomic_DNA"/>
</dbReference>
<evidence type="ECO:0000313" key="1">
    <source>
        <dbReference type="EMBL" id="BDT02815.1"/>
    </source>
</evidence>
<sequence>MTTQADVTRSVTLFYDYSTKKILFEVSPTPPTIEFNTNVINKIWNGNPF</sequence>
<organism evidence="1 2">
    <name type="scientific">Spiroplasma ixodetis</name>
    <dbReference type="NCBI Taxonomy" id="2141"/>
    <lineage>
        <taxon>Bacteria</taxon>
        <taxon>Bacillati</taxon>
        <taxon>Mycoplasmatota</taxon>
        <taxon>Mollicutes</taxon>
        <taxon>Entomoplasmatales</taxon>
        <taxon>Spiroplasmataceae</taxon>
        <taxon>Spiroplasma</taxon>
    </lineage>
</organism>
<dbReference type="Proteomes" id="UP001163387">
    <property type="component" value="Chromosome"/>
</dbReference>
<name>A0ABM8BSH7_9MOLU</name>